<keyword evidence="9 12" id="KW-0256">Endoplasmic reticulum</keyword>
<feature type="transmembrane region" description="Helical" evidence="12">
    <location>
        <begin position="360"/>
        <end position="380"/>
    </location>
</feature>
<comment type="similarity">
    <text evidence="3 12">Belongs to the PIGV family.</text>
</comment>
<reference evidence="14" key="1">
    <citation type="submission" date="2024-06" db="EMBL/GenBank/DDBJ databases">
        <title>Multi-omics analyses provide insights into the biosynthesis of the anticancer antibiotic pleurotin in Hohenbuehelia grisea.</title>
        <authorList>
            <person name="Weaver J.A."/>
            <person name="Alberti F."/>
        </authorList>
    </citation>
    <scope>NUCLEOTIDE SEQUENCE [LARGE SCALE GENOMIC DNA]</scope>
    <source>
        <strain evidence="14">T-177</strain>
    </source>
</reference>
<evidence type="ECO:0000256" key="8">
    <source>
        <dbReference type="ARBA" id="ARBA00022692"/>
    </source>
</evidence>
<comment type="caution">
    <text evidence="12">Lacks conserved residue(s) required for the propagation of feature annotation.</text>
</comment>
<feature type="transmembrane region" description="Helical" evidence="12">
    <location>
        <begin position="277"/>
        <end position="296"/>
    </location>
</feature>
<evidence type="ECO:0000256" key="7">
    <source>
        <dbReference type="ARBA" id="ARBA00022679"/>
    </source>
</evidence>
<evidence type="ECO:0000256" key="1">
    <source>
        <dbReference type="ARBA" id="ARBA00004477"/>
    </source>
</evidence>
<comment type="function">
    <text evidence="12">Mannosyltransferase involved in glycosylphosphatidylinositol-anchor biosynthesis.</text>
</comment>
<dbReference type="EC" id="2.4.1.-" evidence="12"/>
<name>A0ABR3JJY5_9AGAR</name>
<evidence type="ECO:0000256" key="4">
    <source>
        <dbReference type="ARBA" id="ARBA00013795"/>
    </source>
</evidence>
<evidence type="ECO:0000256" key="5">
    <source>
        <dbReference type="ARBA" id="ARBA00022502"/>
    </source>
</evidence>
<keyword evidence="6 12" id="KW-0328">Glycosyltransferase</keyword>
<keyword evidence="11 12" id="KW-0472">Membrane</keyword>
<feature type="transmembrane region" description="Helical" evidence="12">
    <location>
        <begin position="165"/>
        <end position="194"/>
    </location>
</feature>
<dbReference type="EMBL" id="JASNQZ010000006">
    <property type="protein sequence ID" value="KAL0956090.1"/>
    <property type="molecule type" value="Genomic_DNA"/>
</dbReference>
<feature type="transmembrane region" description="Helical" evidence="12">
    <location>
        <begin position="414"/>
        <end position="432"/>
    </location>
</feature>
<comment type="pathway">
    <text evidence="2 12">Glycolipid biosynthesis; glycosylphosphatidylinositol-anchor biosynthesis.</text>
</comment>
<comment type="caution">
    <text evidence="13">The sequence shown here is derived from an EMBL/GenBank/DDBJ whole genome shotgun (WGS) entry which is preliminary data.</text>
</comment>
<keyword evidence="7 12" id="KW-0808">Transferase</keyword>
<dbReference type="PANTHER" id="PTHR12468:SF2">
    <property type="entry name" value="GPI MANNOSYLTRANSFERASE 2"/>
    <property type="match status" value="1"/>
</dbReference>
<evidence type="ECO:0000256" key="10">
    <source>
        <dbReference type="ARBA" id="ARBA00022989"/>
    </source>
</evidence>
<feature type="transmembrane region" description="Helical" evidence="12">
    <location>
        <begin position="82"/>
        <end position="104"/>
    </location>
</feature>
<dbReference type="PANTHER" id="PTHR12468">
    <property type="entry name" value="GPI MANNOSYLTRANSFERASE 2"/>
    <property type="match status" value="1"/>
</dbReference>
<organism evidence="13 14">
    <name type="scientific">Hohenbuehelia grisea</name>
    <dbReference type="NCBI Taxonomy" id="104357"/>
    <lineage>
        <taxon>Eukaryota</taxon>
        <taxon>Fungi</taxon>
        <taxon>Dikarya</taxon>
        <taxon>Basidiomycota</taxon>
        <taxon>Agaricomycotina</taxon>
        <taxon>Agaricomycetes</taxon>
        <taxon>Agaricomycetidae</taxon>
        <taxon>Agaricales</taxon>
        <taxon>Pleurotineae</taxon>
        <taxon>Pleurotaceae</taxon>
        <taxon>Hohenbuehelia</taxon>
    </lineage>
</organism>
<evidence type="ECO:0000256" key="3">
    <source>
        <dbReference type="ARBA" id="ARBA00008698"/>
    </source>
</evidence>
<protein>
    <recommendedName>
        <fullName evidence="4 12">GPI mannosyltransferase 2</fullName>
        <ecNumber evidence="12">2.4.1.-</ecNumber>
    </recommendedName>
</protein>
<accession>A0ABR3JJY5</accession>
<keyword evidence="5 12" id="KW-0337">GPI-anchor biosynthesis</keyword>
<evidence type="ECO:0000256" key="12">
    <source>
        <dbReference type="RuleBase" id="RU363112"/>
    </source>
</evidence>
<sequence length="436" mass="48658">MPLSSLLLQAVAVHAATALFLYFAATYTPLFDAAPSLYASSSPLLRWDAFHFDHVARDGYRYEHDWAFLPGMPFVLRALAPLANMLGVSSLTLHAIVIFPLSLLSTHDLYQLSIVHLGSKSMARLATTISLLPASPVTLRLAPYAEPWFTAAAYRGMLLATRERWLGAACCFAIAASFRSNGILLAGFILWGMLVEPFMRTRKMPIKKLVHATGLTALVFAPFVQHNLSAYALFCSSDSGQADRPIWCDRLIPSVYTHVQGKYWDSGPFRYWTLSQLPNFALAAPVLVLLYAWSIAHLRHVAPHYWRVASINTTTKNQRRLPGTPINPPIDPFLQPSLTPHAIHAFVTASTLLFSANTQIALRLAAALPAVYWAAAWLYWRTSEREEVKMVRDVRSDARETSQPKSRWQSSKCYITWSMVWGALSIVLWAGFLPPA</sequence>
<keyword evidence="10 12" id="KW-1133">Transmembrane helix</keyword>
<evidence type="ECO:0000313" key="14">
    <source>
        <dbReference type="Proteomes" id="UP001556367"/>
    </source>
</evidence>
<evidence type="ECO:0000256" key="6">
    <source>
        <dbReference type="ARBA" id="ARBA00022676"/>
    </source>
</evidence>
<evidence type="ECO:0000256" key="11">
    <source>
        <dbReference type="ARBA" id="ARBA00023136"/>
    </source>
</evidence>
<dbReference type="InterPro" id="IPR007315">
    <property type="entry name" value="PIG-V/Gpi18"/>
</dbReference>
<dbReference type="Pfam" id="PF04188">
    <property type="entry name" value="Mannosyl_trans2"/>
    <property type="match status" value="1"/>
</dbReference>
<gene>
    <name evidence="13" type="ORF">HGRIS_002258</name>
</gene>
<evidence type="ECO:0000256" key="2">
    <source>
        <dbReference type="ARBA" id="ARBA00004687"/>
    </source>
</evidence>
<keyword evidence="8 12" id="KW-0812">Transmembrane</keyword>
<evidence type="ECO:0000256" key="9">
    <source>
        <dbReference type="ARBA" id="ARBA00022824"/>
    </source>
</evidence>
<proteinExistence type="inferred from homology"/>
<evidence type="ECO:0000313" key="13">
    <source>
        <dbReference type="EMBL" id="KAL0956090.1"/>
    </source>
</evidence>
<comment type="subcellular location">
    <subcellularLocation>
        <location evidence="1 12">Endoplasmic reticulum membrane</location>
        <topology evidence="1 12">Multi-pass membrane protein</topology>
    </subcellularLocation>
</comment>
<keyword evidence="14" id="KW-1185">Reference proteome</keyword>
<dbReference type="Proteomes" id="UP001556367">
    <property type="component" value="Unassembled WGS sequence"/>
</dbReference>